<gene>
    <name evidence="1" type="primary">PEX1_1</name>
    <name evidence="1" type="ORF">EV182_001320</name>
</gene>
<dbReference type="EMBL" id="JAMZIH010005319">
    <property type="protein sequence ID" value="KAJ1675412.1"/>
    <property type="molecule type" value="Genomic_DNA"/>
</dbReference>
<comment type="caution">
    <text evidence="1">The sequence shown here is derived from an EMBL/GenBank/DDBJ whole genome shotgun (WGS) entry which is preliminary data.</text>
</comment>
<keyword evidence="2" id="KW-1185">Reference proteome</keyword>
<proteinExistence type="predicted"/>
<sequence length="572" mass="63216">MSDRGILITGRQGSGKSSILRILAHHMATQSTILAYTRFVKCAELGGIQRTKTLRARIERLFRQARLNAPSVIALDDVDLLVPTDNEQSDSRRNSQIIETLVSVARERTSDRPILVLATAASRSHVNSRAFDLGLFGDVQEIPPPGKQERENILAAIAKEGPIPPDLRDIKFSVISYLTEGYMPADLKALYERACHEAVVRAVDSRAQEQSMVLHRDIVRAHEGFTPLSMRGVQLHSSETSWDDIGGLEDTKRILKETIELPSRYAAIFASSPLRLRSGVMLYGYPGCGKTMLASAVAKECGLNFISVKGPELLNKYIGQSEQSVRDLFQRAKAASPCVLFFDEFDSIAPRRGHDNTGVTDRVVNQFLTEMDGAEGLEGVYVLAATSRPDLIDPALLRPGRLDKSVFCGMPDSKERLEILSKHARKLNLDPSVDLKDYVDATEHYTSADLQALVYNAFLGAVHDYQAAGQKGGSAQSSSAEHNEDDGDNIEYVVHDPSAKEGISRGLDGSEIAKLLRQMRLDIERPAASPTPEHSVDQQPSQPRMMPKHFERALQDSKSTLNQTERDRLQSM</sequence>
<name>A0ACC1HG28_9FUNG</name>
<dbReference type="Proteomes" id="UP001145114">
    <property type="component" value="Unassembled WGS sequence"/>
</dbReference>
<protein>
    <submittedName>
        <fullName evidence="1">Peroxisome biosynthesis protein pex1</fullName>
    </submittedName>
</protein>
<organism evidence="1 2">
    <name type="scientific">Spiromyces aspiralis</name>
    <dbReference type="NCBI Taxonomy" id="68401"/>
    <lineage>
        <taxon>Eukaryota</taxon>
        <taxon>Fungi</taxon>
        <taxon>Fungi incertae sedis</taxon>
        <taxon>Zoopagomycota</taxon>
        <taxon>Kickxellomycotina</taxon>
        <taxon>Kickxellomycetes</taxon>
        <taxon>Kickxellales</taxon>
        <taxon>Kickxellaceae</taxon>
        <taxon>Spiromyces</taxon>
    </lineage>
</organism>
<evidence type="ECO:0000313" key="1">
    <source>
        <dbReference type="EMBL" id="KAJ1675412.1"/>
    </source>
</evidence>
<accession>A0ACC1HG28</accession>
<reference evidence="1" key="1">
    <citation type="submission" date="2022-06" db="EMBL/GenBank/DDBJ databases">
        <title>Phylogenomic reconstructions and comparative analyses of Kickxellomycotina fungi.</title>
        <authorList>
            <person name="Reynolds N.K."/>
            <person name="Stajich J.E."/>
            <person name="Barry K."/>
            <person name="Grigoriev I.V."/>
            <person name="Crous P."/>
            <person name="Smith M.E."/>
        </authorList>
    </citation>
    <scope>NUCLEOTIDE SEQUENCE</scope>
    <source>
        <strain evidence="1">RSA 2271</strain>
    </source>
</reference>
<evidence type="ECO:0000313" key="2">
    <source>
        <dbReference type="Proteomes" id="UP001145114"/>
    </source>
</evidence>